<organism evidence="1">
    <name type="scientific">Rhizophora mucronata</name>
    <name type="common">Asiatic mangrove</name>
    <dbReference type="NCBI Taxonomy" id="61149"/>
    <lineage>
        <taxon>Eukaryota</taxon>
        <taxon>Viridiplantae</taxon>
        <taxon>Streptophyta</taxon>
        <taxon>Embryophyta</taxon>
        <taxon>Tracheophyta</taxon>
        <taxon>Spermatophyta</taxon>
        <taxon>Magnoliopsida</taxon>
        <taxon>eudicotyledons</taxon>
        <taxon>Gunneridae</taxon>
        <taxon>Pentapetalae</taxon>
        <taxon>rosids</taxon>
        <taxon>fabids</taxon>
        <taxon>Malpighiales</taxon>
        <taxon>Rhizophoraceae</taxon>
        <taxon>Rhizophora</taxon>
    </lineage>
</organism>
<proteinExistence type="predicted"/>
<dbReference type="Pfam" id="PF21361">
    <property type="entry name" value="Sina_ZnF"/>
    <property type="match status" value="1"/>
</dbReference>
<dbReference type="GO" id="GO:0061630">
    <property type="term" value="F:ubiquitin protein ligase activity"/>
    <property type="evidence" value="ECO:0007669"/>
    <property type="project" value="TreeGrafter"/>
</dbReference>
<reference evidence="1" key="1">
    <citation type="submission" date="2018-02" db="EMBL/GenBank/DDBJ databases">
        <title>Rhizophora mucronata_Transcriptome.</title>
        <authorList>
            <person name="Meera S.P."/>
            <person name="Sreeshan A."/>
            <person name="Augustine A."/>
        </authorList>
    </citation>
    <scope>NUCLEOTIDE SEQUENCE</scope>
    <source>
        <tissue evidence="1">Leaf</tissue>
    </source>
</reference>
<dbReference type="Gene3D" id="3.30.160.60">
    <property type="entry name" value="Classic Zinc Finger"/>
    <property type="match status" value="1"/>
</dbReference>
<dbReference type="SUPFAM" id="SSF49599">
    <property type="entry name" value="TRAF domain-like"/>
    <property type="match status" value="1"/>
</dbReference>
<accession>A0A2P2K2W3</accession>
<sequence length="98" mass="11139">MDGSSVKLEQEKICKCRPYNCPYAGVECSITGDIPSLVIHLKTDHKVDVHNGCTFNHRYVKSNPRAIENATWMLTVRSLCQLRKYMVDMTNSAVIHKV</sequence>
<protein>
    <submittedName>
        <fullName evidence="1">Uncharacterized protein MANES_03G089500</fullName>
    </submittedName>
</protein>
<evidence type="ECO:0000313" key="1">
    <source>
        <dbReference type="EMBL" id="MBX00060.1"/>
    </source>
</evidence>
<dbReference type="InterPro" id="IPR052088">
    <property type="entry name" value="E3_ubiquitin-ligase_SINA"/>
</dbReference>
<dbReference type="PANTHER" id="PTHR10315:SF147">
    <property type="entry name" value="E3 UBIQUITIN-PROTEIN LIGASE SINA-LIKE 11-RELATED"/>
    <property type="match status" value="1"/>
</dbReference>
<dbReference type="PANTHER" id="PTHR10315">
    <property type="entry name" value="E3 UBIQUITIN PROTEIN LIGASE SIAH"/>
    <property type="match status" value="1"/>
</dbReference>
<name>A0A2P2K2W3_RHIMU</name>
<dbReference type="AlphaFoldDB" id="A0A2P2K2W3"/>
<dbReference type="EMBL" id="GGEC01019576">
    <property type="protein sequence ID" value="MBX00060.1"/>
    <property type="molecule type" value="Transcribed_RNA"/>
</dbReference>
<dbReference type="GO" id="GO:0005737">
    <property type="term" value="C:cytoplasm"/>
    <property type="evidence" value="ECO:0007669"/>
    <property type="project" value="TreeGrafter"/>
</dbReference>